<evidence type="ECO:0000256" key="1">
    <source>
        <dbReference type="SAM" id="Phobius"/>
    </source>
</evidence>
<feature type="transmembrane region" description="Helical" evidence="1">
    <location>
        <begin position="57"/>
        <end position="77"/>
    </location>
</feature>
<dbReference type="EMBL" id="JBBNAE010000002">
    <property type="protein sequence ID" value="KAK9145913.1"/>
    <property type="molecule type" value="Genomic_DNA"/>
</dbReference>
<dbReference type="InterPro" id="IPR036013">
    <property type="entry name" value="Band_7/SPFH_dom_sf"/>
</dbReference>
<proteinExistence type="predicted"/>
<feature type="transmembrane region" description="Helical" evidence="1">
    <location>
        <begin position="185"/>
        <end position="203"/>
    </location>
</feature>
<gene>
    <name evidence="2" type="ORF">Sjap_005816</name>
</gene>
<protein>
    <submittedName>
        <fullName evidence="2">Uncharacterized protein</fullName>
    </submittedName>
</protein>
<evidence type="ECO:0000313" key="3">
    <source>
        <dbReference type="Proteomes" id="UP001417504"/>
    </source>
</evidence>
<accession>A0AAP0PIC0</accession>
<keyword evidence="1" id="KW-1133">Transmembrane helix</keyword>
<comment type="caution">
    <text evidence="2">The sequence shown here is derived from an EMBL/GenBank/DDBJ whole genome shotgun (WGS) entry which is preliminary data.</text>
</comment>
<sequence length="209" mass="24061">MGANKDLPRLQCRLFSSAHLIFRPKLQPLLAQQEFDISVQDLPLIKSFKLLGGHRTYFSFILCGFLSWGFLFCSKFCRYEVAKPMIPIVDRVAYVHPLNQLQIFHFNQFAYTKDNIALLIGLCLYVKVVDPILASYSVEDSISKLVQVAKTALDNELGKIPCDKLYENNEIGLASEKAFVSFSTFYFAFLSYLFFLSLFVFLYKPKLFE</sequence>
<name>A0AAP0PIC0_9MAGN</name>
<keyword evidence="1" id="KW-0812">Transmembrane</keyword>
<dbReference type="Proteomes" id="UP001417504">
    <property type="component" value="Unassembled WGS sequence"/>
</dbReference>
<keyword evidence="3" id="KW-1185">Reference proteome</keyword>
<evidence type="ECO:0000313" key="2">
    <source>
        <dbReference type="EMBL" id="KAK9145913.1"/>
    </source>
</evidence>
<dbReference type="SUPFAM" id="SSF117892">
    <property type="entry name" value="Band 7/SPFH domain"/>
    <property type="match status" value="1"/>
</dbReference>
<organism evidence="2 3">
    <name type="scientific">Stephania japonica</name>
    <dbReference type="NCBI Taxonomy" id="461633"/>
    <lineage>
        <taxon>Eukaryota</taxon>
        <taxon>Viridiplantae</taxon>
        <taxon>Streptophyta</taxon>
        <taxon>Embryophyta</taxon>
        <taxon>Tracheophyta</taxon>
        <taxon>Spermatophyta</taxon>
        <taxon>Magnoliopsida</taxon>
        <taxon>Ranunculales</taxon>
        <taxon>Menispermaceae</taxon>
        <taxon>Menispermoideae</taxon>
        <taxon>Cissampelideae</taxon>
        <taxon>Stephania</taxon>
    </lineage>
</organism>
<dbReference type="Gene3D" id="3.30.479.30">
    <property type="entry name" value="Band 7 domain"/>
    <property type="match status" value="1"/>
</dbReference>
<feature type="transmembrane region" description="Helical" evidence="1">
    <location>
        <begin position="116"/>
        <end position="136"/>
    </location>
</feature>
<dbReference type="AlphaFoldDB" id="A0AAP0PIC0"/>
<reference evidence="2 3" key="1">
    <citation type="submission" date="2024-01" db="EMBL/GenBank/DDBJ databases">
        <title>Genome assemblies of Stephania.</title>
        <authorList>
            <person name="Yang L."/>
        </authorList>
    </citation>
    <scope>NUCLEOTIDE SEQUENCE [LARGE SCALE GENOMIC DNA]</scope>
    <source>
        <strain evidence="2">QJT</strain>
        <tissue evidence="2">Leaf</tissue>
    </source>
</reference>
<keyword evidence="1" id="KW-0472">Membrane</keyword>